<dbReference type="Proteomes" id="UP000466586">
    <property type="component" value="Unassembled WGS sequence"/>
</dbReference>
<evidence type="ECO:0000259" key="5">
    <source>
        <dbReference type="PROSITE" id="PS01124"/>
    </source>
</evidence>
<keyword evidence="3" id="KW-0804">Transcription</keyword>
<evidence type="ECO:0000256" key="2">
    <source>
        <dbReference type="ARBA" id="ARBA00023125"/>
    </source>
</evidence>
<feature type="transmembrane region" description="Helical" evidence="4">
    <location>
        <begin position="199"/>
        <end position="220"/>
    </location>
</feature>
<dbReference type="GO" id="GO:0003700">
    <property type="term" value="F:DNA-binding transcription factor activity"/>
    <property type="evidence" value="ECO:0007669"/>
    <property type="project" value="InterPro"/>
</dbReference>
<dbReference type="AlphaFoldDB" id="A0A7K1YBI1"/>
<dbReference type="Pfam" id="PF12833">
    <property type="entry name" value="HTH_18"/>
    <property type="match status" value="1"/>
</dbReference>
<evidence type="ECO:0000256" key="3">
    <source>
        <dbReference type="ARBA" id="ARBA00023163"/>
    </source>
</evidence>
<keyword evidence="4" id="KW-1133">Transmembrane helix</keyword>
<keyword evidence="7" id="KW-1185">Reference proteome</keyword>
<feature type="transmembrane region" description="Helical" evidence="4">
    <location>
        <begin position="36"/>
        <end position="52"/>
    </location>
</feature>
<evidence type="ECO:0000256" key="1">
    <source>
        <dbReference type="ARBA" id="ARBA00023015"/>
    </source>
</evidence>
<keyword evidence="1" id="KW-0805">Transcription regulation</keyword>
<keyword evidence="2" id="KW-0238">DNA-binding</keyword>
<dbReference type="PROSITE" id="PS00041">
    <property type="entry name" value="HTH_ARAC_FAMILY_1"/>
    <property type="match status" value="1"/>
</dbReference>
<keyword evidence="4" id="KW-0812">Transmembrane</keyword>
<dbReference type="PANTHER" id="PTHR43280">
    <property type="entry name" value="ARAC-FAMILY TRANSCRIPTIONAL REGULATOR"/>
    <property type="match status" value="1"/>
</dbReference>
<evidence type="ECO:0000256" key="4">
    <source>
        <dbReference type="SAM" id="Phobius"/>
    </source>
</evidence>
<keyword evidence="4" id="KW-0472">Membrane</keyword>
<sequence length="370" mass="42505">MEPFVLNFALSAGSALMLCFLFLSDIPKGNIGANKWLGAFYFCLACTFYQLYIDKAGLSNGFQILVYFLELSRWAVMPCFYYAIINFTDPEYSNKRAWVHFIPSLGYLLYSLRYIVPGFFGYPQQLPEFPFLIFILRYFFTGQLIFYWLLSFRKLSAHRKYLLQVASSIERIDLNWLKNLMLISLVMILLRFIPDKGGFVNNFIPLLYFSGMIFLAYYSIRQQPIFAIALPQSAPSSDHQSTKEVFERLEVQQVEALRARVTKVTREKKLYLDPSLSLPALSGQIGIGVQDLSYVLNNGLGKNFYEFINELRVEEAKALLESEKVKSLDMLGIATHAGFNSKTTFNTTFKKLTGLTPTEYLKSRSQSMTL</sequence>
<reference evidence="6 7" key="1">
    <citation type="submission" date="2019-11" db="EMBL/GenBank/DDBJ databases">
        <title>Pedobacter sp. HMF7647 Genome sequencing and assembly.</title>
        <authorList>
            <person name="Kang H."/>
            <person name="Kim H."/>
            <person name="Joh K."/>
        </authorList>
    </citation>
    <scope>NUCLEOTIDE SEQUENCE [LARGE SCALE GENOMIC DNA]</scope>
    <source>
        <strain evidence="6 7">HMF7647</strain>
    </source>
</reference>
<dbReference type="SUPFAM" id="SSF46689">
    <property type="entry name" value="Homeodomain-like"/>
    <property type="match status" value="1"/>
</dbReference>
<feature type="transmembrane region" description="Helical" evidence="4">
    <location>
        <begin position="131"/>
        <end position="150"/>
    </location>
</feature>
<feature type="transmembrane region" description="Helical" evidence="4">
    <location>
        <begin position="6"/>
        <end position="24"/>
    </location>
</feature>
<feature type="transmembrane region" description="Helical" evidence="4">
    <location>
        <begin position="64"/>
        <end position="85"/>
    </location>
</feature>
<dbReference type="PANTHER" id="PTHR43280:SF29">
    <property type="entry name" value="ARAC-FAMILY TRANSCRIPTIONAL REGULATOR"/>
    <property type="match status" value="1"/>
</dbReference>
<accession>A0A7K1YBI1</accession>
<feature type="transmembrane region" description="Helical" evidence="4">
    <location>
        <begin position="97"/>
        <end position="116"/>
    </location>
</feature>
<evidence type="ECO:0000313" key="7">
    <source>
        <dbReference type="Proteomes" id="UP000466586"/>
    </source>
</evidence>
<dbReference type="SMART" id="SM00342">
    <property type="entry name" value="HTH_ARAC"/>
    <property type="match status" value="1"/>
</dbReference>
<dbReference type="GO" id="GO:0043565">
    <property type="term" value="F:sequence-specific DNA binding"/>
    <property type="evidence" value="ECO:0007669"/>
    <property type="project" value="InterPro"/>
</dbReference>
<dbReference type="InterPro" id="IPR018062">
    <property type="entry name" value="HTH_AraC-typ_CS"/>
</dbReference>
<dbReference type="InterPro" id="IPR018060">
    <property type="entry name" value="HTH_AraC"/>
</dbReference>
<feature type="domain" description="HTH araC/xylS-type" evidence="5">
    <location>
        <begin position="262"/>
        <end position="363"/>
    </location>
</feature>
<dbReference type="RefSeq" id="WP_160845119.1">
    <property type="nucleotide sequence ID" value="NZ_WVHT01000006.1"/>
</dbReference>
<gene>
    <name evidence="6" type="ORF">GS399_13200</name>
</gene>
<comment type="caution">
    <text evidence="6">The sequence shown here is derived from an EMBL/GenBank/DDBJ whole genome shotgun (WGS) entry which is preliminary data.</text>
</comment>
<dbReference type="PROSITE" id="PS01124">
    <property type="entry name" value="HTH_ARAC_FAMILY_2"/>
    <property type="match status" value="1"/>
</dbReference>
<dbReference type="EMBL" id="WVHT01000006">
    <property type="protein sequence ID" value="MXV51933.1"/>
    <property type="molecule type" value="Genomic_DNA"/>
</dbReference>
<feature type="transmembrane region" description="Helical" evidence="4">
    <location>
        <begin position="176"/>
        <end position="193"/>
    </location>
</feature>
<name>A0A7K1YBI1_9SPHI</name>
<evidence type="ECO:0000313" key="6">
    <source>
        <dbReference type="EMBL" id="MXV51933.1"/>
    </source>
</evidence>
<dbReference type="InterPro" id="IPR009057">
    <property type="entry name" value="Homeodomain-like_sf"/>
</dbReference>
<proteinExistence type="predicted"/>
<organism evidence="6 7">
    <name type="scientific">Hufsiella arboris</name>
    <dbReference type="NCBI Taxonomy" id="2695275"/>
    <lineage>
        <taxon>Bacteria</taxon>
        <taxon>Pseudomonadati</taxon>
        <taxon>Bacteroidota</taxon>
        <taxon>Sphingobacteriia</taxon>
        <taxon>Sphingobacteriales</taxon>
        <taxon>Sphingobacteriaceae</taxon>
        <taxon>Hufsiella</taxon>
    </lineage>
</organism>
<protein>
    <submittedName>
        <fullName evidence="6">Helix-turn-helix domain-containing protein</fullName>
    </submittedName>
</protein>
<dbReference type="Gene3D" id="1.10.10.60">
    <property type="entry name" value="Homeodomain-like"/>
    <property type="match status" value="1"/>
</dbReference>